<keyword evidence="1" id="KW-0732">Signal</keyword>
<comment type="caution">
    <text evidence="2">The sequence shown here is derived from an EMBL/GenBank/DDBJ whole genome shotgun (WGS) entry which is preliminary data.</text>
</comment>
<keyword evidence="3" id="KW-1185">Reference proteome</keyword>
<evidence type="ECO:0000256" key="1">
    <source>
        <dbReference type="SAM" id="SignalP"/>
    </source>
</evidence>
<name>A0ABW7J2U6_9VIBR</name>
<sequence length="108" mass="11497">MKMLSTTMLATSLVLSSAVMASTSNGIKLDVNSHAGDQAVVKVTQDGQPLANYPVEIKGFGPKTRMTDDNGQIVVSNVAGSGMNYVFTVQDQQGNTISEDAYLANKRR</sequence>
<evidence type="ECO:0000313" key="2">
    <source>
        <dbReference type="EMBL" id="MFH0267043.1"/>
    </source>
</evidence>
<gene>
    <name evidence="2" type="ORF">ACGRQ9_16490</name>
</gene>
<organism evidence="2 3">
    <name type="scientific">Vibrio rumoiensis</name>
    <dbReference type="NCBI Taxonomy" id="76258"/>
    <lineage>
        <taxon>Bacteria</taxon>
        <taxon>Pseudomonadati</taxon>
        <taxon>Pseudomonadota</taxon>
        <taxon>Gammaproteobacteria</taxon>
        <taxon>Vibrionales</taxon>
        <taxon>Vibrionaceae</taxon>
        <taxon>Vibrio</taxon>
    </lineage>
</organism>
<protein>
    <submittedName>
        <fullName evidence="2">Uncharacterized protein</fullName>
    </submittedName>
</protein>
<evidence type="ECO:0000313" key="3">
    <source>
        <dbReference type="Proteomes" id="UP001607151"/>
    </source>
</evidence>
<reference evidence="2 3" key="1">
    <citation type="submission" date="2024-10" db="EMBL/GenBank/DDBJ databases">
        <authorList>
            <person name="Yibar A."/>
            <person name="Saticioglu I.B."/>
            <person name="Duman M."/>
            <person name="Ajmi N."/>
            <person name="Gurler F."/>
            <person name="Ay H."/>
            <person name="Onuk E."/>
            <person name="Guler S."/>
            <person name="Romalde J.L."/>
        </authorList>
    </citation>
    <scope>NUCLEOTIDE SEQUENCE [LARGE SCALE GENOMIC DNA]</scope>
    <source>
        <strain evidence="2 3">14-MA-B</strain>
    </source>
</reference>
<feature type="chain" id="PRO_5045655980" evidence="1">
    <location>
        <begin position="22"/>
        <end position="108"/>
    </location>
</feature>
<dbReference type="EMBL" id="JBIHSN010000003">
    <property type="protein sequence ID" value="MFH0267043.1"/>
    <property type="molecule type" value="Genomic_DNA"/>
</dbReference>
<feature type="signal peptide" evidence="1">
    <location>
        <begin position="1"/>
        <end position="21"/>
    </location>
</feature>
<dbReference type="Proteomes" id="UP001607151">
    <property type="component" value="Unassembled WGS sequence"/>
</dbReference>
<accession>A0ABW7J2U6</accession>
<dbReference type="RefSeq" id="WP_089137802.1">
    <property type="nucleotide sequence ID" value="NZ_AP018686.1"/>
</dbReference>
<proteinExistence type="predicted"/>